<organism evidence="2 3">
    <name type="scientific">Mycobacterium phage Fred313</name>
    <dbReference type="NCBI Taxonomy" id="2015809"/>
    <lineage>
        <taxon>Viruses</taxon>
        <taxon>Duplodnaviria</taxon>
        <taxon>Heunggongvirae</taxon>
        <taxon>Uroviricota</taxon>
        <taxon>Caudoviricetes</taxon>
        <taxon>Veracruzvirus</taxon>
        <taxon>Veracruzvirus heldan</taxon>
    </lineage>
</organism>
<sequence>MAGRAAPEQLRARLELRRSSAAQPHRNRKREFKRPGKGNRNNWKREG</sequence>
<gene>
    <name evidence="2" type="primary">82</name>
    <name evidence="2" type="ORF">SEA_FRED313_82</name>
</gene>
<proteinExistence type="predicted"/>
<evidence type="ECO:0000313" key="2">
    <source>
        <dbReference type="EMBL" id="ASW31340.1"/>
    </source>
</evidence>
<name>A0A286MQ15_9CAUD</name>
<reference evidence="2 3" key="1">
    <citation type="submission" date="2017-06" db="EMBL/GenBank/DDBJ databases">
        <authorList>
            <person name="Kagey J.D."/>
            <person name="Thomson J.S."/>
            <person name="Conant S.B."/>
            <person name="Patel P."/>
            <person name="Sherwood J."/>
            <person name="Julien A."/>
            <person name="Tieu N.T."/>
            <person name="Stoner T.H."/>
            <person name="Garlena R.A."/>
            <person name="Russell D.A."/>
            <person name="Pope W.H."/>
            <person name="Jacobs-Sera D."/>
            <person name="Hatfull G.F."/>
        </authorList>
    </citation>
    <scope>NUCLEOTIDE SEQUENCE [LARGE SCALE GENOMIC DNA]</scope>
</reference>
<evidence type="ECO:0000313" key="3">
    <source>
        <dbReference type="Proteomes" id="UP000222444"/>
    </source>
</evidence>
<feature type="region of interest" description="Disordered" evidence="1">
    <location>
        <begin position="15"/>
        <end position="47"/>
    </location>
</feature>
<feature type="compositionally biased region" description="Basic residues" evidence="1">
    <location>
        <begin position="25"/>
        <end position="37"/>
    </location>
</feature>
<protein>
    <submittedName>
        <fullName evidence="2">Uncharacterized protein</fullName>
    </submittedName>
</protein>
<dbReference type="Proteomes" id="UP000222444">
    <property type="component" value="Segment"/>
</dbReference>
<dbReference type="EMBL" id="MF373840">
    <property type="protein sequence ID" value="ASW31340.1"/>
    <property type="molecule type" value="Genomic_DNA"/>
</dbReference>
<evidence type="ECO:0000256" key="1">
    <source>
        <dbReference type="SAM" id="MobiDB-lite"/>
    </source>
</evidence>
<accession>A0A286MQ15</accession>